<evidence type="ECO:0000313" key="3">
    <source>
        <dbReference type="Proteomes" id="UP000182744"/>
    </source>
</evidence>
<dbReference type="InterPro" id="IPR010921">
    <property type="entry name" value="Trp_repressor/repl_initiator"/>
</dbReference>
<proteinExistence type="predicted"/>
<dbReference type="PATRIC" id="fig|1657.3.peg.189"/>
<dbReference type="SUPFAM" id="SSF48295">
    <property type="entry name" value="TrpR-like"/>
    <property type="match status" value="1"/>
</dbReference>
<evidence type="ECO:0000313" key="2">
    <source>
        <dbReference type="EMBL" id="SDD98740.1"/>
    </source>
</evidence>
<dbReference type="RefSeq" id="WP_049619025.1">
    <property type="nucleotide sequence ID" value="NZ_FNAU01000001.1"/>
</dbReference>
<dbReference type="NCBIfam" id="TIGR02531">
    <property type="entry name" value="yecD_yerC"/>
    <property type="match status" value="1"/>
</dbReference>
<evidence type="ECO:0000313" key="1">
    <source>
        <dbReference type="EMBL" id="MDY5153842.1"/>
    </source>
</evidence>
<dbReference type="EMBL" id="FNAU01000001">
    <property type="protein sequence ID" value="SDD98740.1"/>
    <property type="molecule type" value="Genomic_DNA"/>
</dbReference>
<gene>
    <name evidence="1" type="ORF">R6G71_07290</name>
    <name evidence="2" type="ORF">SAMN05421878_10114</name>
</gene>
<dbReference type="PANTHER" id="PTHR40080:SF1">
    <property type="entry name" value="TRPR-LIKE PROTEIN YERC_YECD"/>
    <property type="match status" value="1"/>
</dbReference>
<dbReference type="GO" id="GO:0003700">
    <property type="term" value="F:DNA-binding transcription factor activity"/>
    <property type="evidence" value="ECO:0007669"/>
    <property type="project" value="InterPro"/>
</dbReference>
<dbReference type="InterPro" id="IPR000831">
    <property type="entry name" value="Trp_repress"/>
</dbReference>
<keyword evidence="3" id="KW-1185">Reference proteome</keyword>
<dbReference type="Pfam" id="PF01371">
    <property type="entry name" value="Trp_repressor"/>
    <property type="match status" value="1"/>
</dbReference>
<dbReference type="Proteomes" id="UP001273799">
    <property type="component" value="Unassembled WGS sequence"/>
</dbReference>
<name>A0A0K9EV65_9ACTO</name>
<dbReference type="InterPro" id="IPR013368">
    <property type="entry name" value="YecD_YerC"/>
</dbReference>
<reference evidence="3" key="2">
    <citation type="submission" date="2016-10" db="EMBL/GenBank/DDBJ databases">
        <authorList>
            <person name="Varghese N."/>
        </authorList>
    </citation>
    <scope>NUCLEOTIDE SEQUENCE [LARGE SCALE GENOMIC DNA]</scope>
    <source>
        <strain evidence="3">DSM 20639</strain>
    </source>
</reference>
<dbReference type="EMBL" id="JAWNFU010000004">
    <property type="protein sequence ID" value="MDY5153842.1"/>
    <property type="molecule type" value="Genomic_DNA"/>
</dbReference>
<reference evidence="1" key="3">
    <citation type="submission" date="2023-10" db="EMBL/GenBank/DDBJ databases">
        <title>Whole Genome based description of the genera Actinobaculum and Actinotignum reveals a complex phylogenetic relationship within the species included in the genus Actinotignum.</title>
        <authorList>
            <person name="Jensen C.S."/>
            <person name="Dargis R."/>
            <person name="Kemp M."/>
            <person name="Christensen J.J."/>
        </authorList>
    </citation>
    <scope>NUCLEOTIDE SEQUENCE</scope>
    <source>
        <strain evidence="1">Actinobaculum_suis_CCUG19206T</strain>
    </source>
</reference>
<reference evidence="2" key="1">
    <citation type="submission" date="2016-10" db="EMBL/GenBank/DDBJ databases">
        <authorList>
            <person name="de Groot N.N."/>
        </authorList>
    </citation>
    <scope>NUCLEOTIDE SEQUENCE [LARGE SCALE GENOMIC DNA]</scope>
    <source>
        <strain evidence="2">DSM 20639</strain>
    </source>
</reference>
<dbReference type="STRING" id="1657.ACU20_01810"/>
<accession>A0A0K9EV65</accession>
<dbReference type="GO" id="GO:0043565">
    <property type="term" value="F:sequence-specific DNA binding"/>
    <property type="evidence" value="ECO:0007669"/>
    <property type="project" value="InterPro"/>
</dbReference>
<dbReference type="InterPro" id="IPR038116">
    <property type="entry name" value="TrpR-like_sf"/>
</dbReference>
<dbReference type="Gene3D" id="1.10.1270.10">
    <property type="entry name" value="TrpR-like"/>
    <property type="match status" value="1"/>
</dbReference>
<dbReference type="AlphaFoldDB" id="A0A0K9EV65"/>
<dbReference type="PIRSF" id="PIRSF012508">
    <property type="entry name" value="YerC"/>
    <property type="match status" value="1"/>
</dbReference>
<organism evidence="2 3">
    <name type="scientific">Actinobaculum suis</name>
    <dbReference type="NCBI Taxonomy" id="1657"/>
    <lineage>
        <taxon>Bacteria</taxon>
        <taxon>Bacillati</taxon>
        <taxon>Actinomycetota</taxon>
        <taxon>Actinomycetes</taxon>
        <taxon>Actinomycetales</taxon>
        <taxon>Actinomycetaceae</taxon>
        <taxon>Actinobaculum</taxon>
    </lineage>
</organism>
<dbReference type="PANTHER" id="PTHR40080">
    <property type="entry name" value="LMO1763 PROTEIN"/>
    <property type="match status" value="1"/>
</dbReference>
<sequence>MNNDKLRDDELDKLFAGILSLKNIEECYQFFDDLCTINEILSMKQRFQVAIALDQRKTYTHIEKTTGASSSTISRVNRCLEYGSNGYRTVISRLKEEGTLP</sequence>
<dbReference type="Proteomes" id="UP000182744">
    <property type="component" value="Unassembled WGS sequence"/>
</dbReference>
<protein>
    <submittedName>
        <fullName evidence="2">TrpR-related protein YerC/YecD</fullName>
    </submittedName>
    <submittedName>
        <fullName evidence="1">YerC/YecD family TrpR-related protein</fullName>
    </submittedName>
</protein>